<dbReference type="EMBL" id="BIFQ01000001">
    <property type="protein sequence ID" value="GCE06963.1"/>
    <property type="molecule type" value="Genomic_DNA"/>
</dbReference>
<evidence type="ECO:0000313" key="5">
    <source>
        <dbReference type="EMBL" id="GCE06963.1"/>
    </source>
</evidence>
<dbReference type="EMBL" id="BIFQ01000001">
    <property type="protein sequence ID" value="GCE05258.1"/>
    <property type="molecule type" value="Genomic_DNA"/>
</dbReference>
<comment type="caution">
    <text evidence="5">The sequence shown here is derived from an EMBL/GenBank/DDBJ whole genome shotgun (WGS) entry which is preliminary data.</text>
</comment>
<dbReference type="GO" id="GO:0003677">
    <property type="term" value="F:DNA binding"/>
    <property type="evidence" value="ECO:0007669"/>
    <property type="project" value="InterPro"/>
</dbReference>
<keyword evidence="6" id="KW-1185">Reference proteome</keyword>
<keyword evidence="1" id="KW-1133">Transmembrane helix</keyword>
<dbReference type="AlphaFoldDB" id="A0A401ZJE4"/>
<evidence type="ECO:0000313" key="4">
    <source>
        <dbReference type="EMBL" id="GCE05258.1"/>
    </source>
</evidence>
<keyword evidence="1" id="KW-0472">Membrane</keyword>
<dbReference type="Pfam" id="PF01609">
    <property type="entry name" value="DDE_Tnp_1"/>
    <property type="match status" value="1"/>
</dbReference>
<dbReference type="Proteomes" id="UP000287224">
    <property type="component" value="Unassembled WGS sequence"/>
</dbReference>
<dbReference type="Gene3D" id="3.90.350.10">
    <property type="entry name" value="Transposase Inhibitor Protein From Tn5, Chain A, domain 1"/>
    <property type="match status" value="1"/>
</dbReference>
<sequence length="475" mass="55222">MHTQYRTVPEQEQLMTRLDQEVAGQFVHRLDAWLAPLYVLLDAYLDRRLVRTFADVIVSIIQLRHREAGLLQTELGAMLLSPQHAPAASKRIQRLLSSTKWGAWLIDQFLWQQATKQLETLEHQGCLALVLHDGSELEKPESVKVEGLCPVRSSKGRRLSRPRPKAHCISPTKGAPILVPGIHWHGAVLIGLQSLPSVIKMHYWSSRGSHASTGRIEEERVVRHLAQQWGRRVIHVFDRGWAGGPWLQVMHRLGQRFVERWTGRYELVDEQGTKRKAWEIARGKRQSVQGTLWWAAFGREITLTIKWRLVRHAEVEGMPLYLVVASAKEWSSPWYLLTNEPVEEAEAAMRIVNIYCRRWQIEWSFRFEKSELGIEHMRVRGWERQLKFLGMVTLVYAFLLQLLMCEGTLVRLWALDRWDHQTGKRARQTRQPLYRLRRGLSRLWQAYRPQAQDRPAWLGADLATRTPNFCSESSG</sequence>
<dbReference type="PANTHER" id="PTHR33258">
    <property type="entry name" value="TRANSPOSASE INSL FOR INSERTION SEQUENCE ELEMENT IS186A-RELATED"/>
    <property type="match status" value="1"/>
</dbReference>
<evidence type="ECO:0000256" key="1">
    <source>
        <dbReference type="SAM" id="Phobius"/>
    </source>
</evidence>
<reference evidence="5" key="2">
    <citation type="journal article" date="2019" name="Int. J. Syst. Evol. Microbiol.">
        <title>Tengunoibacter tsumagoiensis gen. nov., sp. nov., Dictyobacter kobayashii sp. nov., Dictyobacter alpinus sp. nov., and description of Dictyobacteraceae fam. nov. within the order Ktedonobacterales isolated from Tengu-no-mugimeshi, a soil-like granular mass of micro-organisms, and emended descriptions of the genera Ktedonobacter and Dictyobacter.</title>
        <authorList>
            <person name="Wang C."/>
            <person name="Zheng Y."/>
            <person name="Sakai Y."/>
            <person name="Toyoda A."/>
            <person name="Minakuchi Y."/>
            <person name="Abe K."/>
            <person name="Yokota A."/>
            <person name="Yabe S."/>
        </authorList>
    </citation>
    <scope>NUCLEOTIDE SEQUENCE</scope>
    <source>
        <strain evidence="5">S-27</strain>
    </source>
</reference>
<dbReference type="OrthoDB" id="144217at2"/>
<dbReference type="RefSeq" id="WP_126594302.1">
    <property type="nucleotide sequence ID" value="NZ_BIFQ01000001.1"/>
</dbReference>
<evidence type="ECO:0000259" key="2">
    <source>
        <dbReference type="Pfam" id="PF01609"/>
    </source>
</evidence>
<dbReference type="EMBL" id="BIFQ01000001">
    <property type="protein sequence ID" value="GCE02976.1"/>
    <property type="molecule type" value="Genomic_DNA"/>
</dbReference>
<feature type="transmembrane region" description="Helical" evidence="1">
    <location>
        <begin position="386"/>
        <end position="404"/>
    </location>
</feature>
<keyword evidence="1" id="KW-0812">Transmembrane</keyword>
<organism evidence="5 6">
    <name type="scientific">Dictyobacter aurantiacus</name>
    <dbReference type="NCBI Taxonomy" id="1936993"/>
    <lineage>
        <taxon>Bacteria</taxon>
        <taxon>Bacillati</taxon>
        <taxon>Chloroflexota</taxon>
        <taxon>Ktedonobacteria</taxon>
        <taxon>Ktedonobacterales</taxon>
        <taxon>Dictyobacteraceae</taxon>
        <taxon>Dictyobacter</taxon>
    </lineage>
</organism>
<dbReference type="SUPFAM" id="SSF53098">
    <property type="entry name" value="Ribonuclease H-like"/>
    <property type="match status" value="1"/>
</dbReference>
<protein>
    <recommendedName>
        <fullName evidence="2">Transposase IS4-like domain-containing protein</fullName>
    </recommendedName>
</protein>
<accession>A0A401ZJE4</accession>
<name>A0A401ZJE4_9CHLR</name>
<dbReference type="GO" id="GO:0006313">
    <property type="term" value="P:DNA transposition"/>
    <property type="evidence" value="ECO:0007669"/>
    <property type="project" value="InterPro"/>
</dbReference>
<dbReference type="GO" id="GO:0004803">
    <property type="term" value="F:transposase activity"/>
    <property type="evidence" value="ECO:0007669"/>
    <property type="project" value="InterPro"/>
</dbReference>
<dbReference type="PANTHER" id="PTHR33258:SF1">
    <property type="entry name" value="TRANSPOSASE INSL FOR INSERTION SEQUENCE ELEMENT IS186A-RELATED"/>
    <property type="match status" value="1"/>
</dbReference>
<feature type="domain" description="Transposase IS4-like" evidence="2">
    <location>
        <begin position="214"/>
        <end position="397"/>
    </location>
</feature>
<reference evidence="6" key="1">
    <citation type="submission" date="2018-12" db="EMBL/GenBank/DDBJ databases">
        <title>Tengunoibacter tsumagoiensis gen. nov., sp. nov., Dictyobacter kobayashii sp. nov., D. alpinus sp. nov., and D. joshuensis sp. nov. and description of Dictyobacteraceae fam. nov. within the order Ktedonobacterales isolated from Tengu-no-mugimeshi.</title>
        <authorList>
            <person name="Wang C.M."/>
            <person name="Zheng Y."/>
            <person name="Sakai Y."/>
            <person name="Toyoda A."/>
            <person name="Minakuchi Y."/>
            <person name="Abe K."/>
            <person name="Yokota A."/>
            <person name="Yabe S."/>
        </authorList>
    </citation>
    <scope>NUCLEOTIDE SEQUENCE [LARGE SCALE GENOMIC DNA]</scope>
    <source>
        <strain evidence="6">S-27</strain>
    </source>
</reference>
<proteinExistence type="predicted"/>
<gene>
    <name evidence="3" type="ORF">KDAU_03050</name>
    <name evidence="4" type="ORF">KDAU_25870</name>
    <name evidence="5" type="ORF">KDAU_42920</name>
</gene>
<evidence type="ECO:0000313" key="3">
    <source>
        <dbReference type="EMBL" id="GCE02976.1"/>
    </source>
</evidence>
<evidence type="ECO:0000313" key="6">
    <source>
        <dbReference type="Proteomes" id="UP000287224"/>
    </source>
</evidence>
<dbReference type="InterPro" id="IPR012337">
    <property type="entry name" value="RNaseH-like_sf"/>
</dbReference>
<dbReference type="InterPro" id="IPR002559">
    <property type="entry name" value="Transposase_11"/>
</dbReference>